<feature type="compositionally biased region" description="Polar residues" evidence="2">
    <location>
        <begin position="296"/>
        <end position="306"/>
    </location>
</feature>
<proteinExistence type="predicted"/>
<feature type="compositionally biased region" description="Polar residues" evidence="2">
    <location>
        <begin position="2570"/>
        <end position="2595"/>
    </location>
</feature>
<feature type="region of interest" description="Disordered" evidence="2">
    <location>
        <begin position="1434"/>
        <end position="1469"/>
    </location>
</feature>
<dbReference type="SUPFAM" id="SSF48371">
    <property type="entry name" value="ARM repeat"/>
    <property type="match status" value="1"/>
</dbReference>
<feature type="compositionally biased region" description="Low complexity" evidence="2">
    <location>
        <begin position="2675"/>
        <end position="2684"/>
    </location>
</feature>
<gene>
    <name evidence="4" type="primary">Aste57867_11118</name>
    <name evidence="3" type="ORF">As57867_011076</name>
    <name evidence="4" type="ORF">ASTE57867_11118</name>
</gene>
<dbReference type="OrthoDB" id="79761at2759"/>
<protein>
    <submittedName>
        <fullName evidence="4">Aste57867_11118 protein</fullName>
    </submittedName>
</protein>
<dbReference type="PANTHER" id="PTHR13037">
    <property type="entry name" value="FORMIN"/>
    <property type="match status" value="1"/>
</dbReference>
<evidence type="ECO:0000256" key="2">
    <source>
        <dbReference type="SAM" id="MobiDB-lite"/>
    </source>
</evidence>
<name>A0A485KS77_9STRA</name>
<feature type="region of interest" description="Disordered" evidence="2">
    <location>
        <begin position="2654"/>
        <end position="2701"/>
    </location>
</feature>
<organism evidence="4 5">
    <name type="scientific">Aphanomyces stellatus</name>
    <dbReference type="NCBI Taxonomy" id="120398"/>
    <lineage>
        <taxon>Eukaryota</taxon>
        <taxon>Sar</taxon>
        <taxon>Stramenopiles</taxon>
        <taxon>Oomycota</taxon>
        <taxon>Saprolegniomycetes</taxon>
        <taxon>Saprolegniales</taxon>
        <taxon>Verrucalvaceae</taxon>
        <taxon>Aphanomyces</taxon>
    </lineage>
</organism>
<keyword evidence="5" id="KW-1185">Reference proteome</keyword>
<feature type="compositionally biased region" description="Low complexity" evidence="2">
    <location>
        <begin position="484"/>
        <end position="497"/>
    </location>
</feature>
<feature type="compositionally biased region" description="Acidic residues" evidence="2">
    <location>
        <begin position="1434"/>
        <end position="1447"/>
    </location>
</feature>
<accession>A0A485KS77</accession>
<reference evidence="3" key="2">
    <citation type="submission" date="2019-06" db="EMBL/GenBank/DDBJ databases">
        <title>Genomics analysis of Aphanomyces spp. identifies a new class of oomycete effector associated with host adaptation.</title>
        <authorList>
            <person name="Gaulin E."/>
        </authorList>
    </citation>
    <scope>NUCLEOTIDE SEQUENCE</scope>
    <source>
        <strain evidence="3">CBS 578.67</strain>
    </source>
</reference>
<feature type="region of interest" description="Disordered" evidence="2">
    <location>
        <begin position="950"/>
        <end position="1005"/>
    </location>
</feature>
<feature type="region of interest" description="Disordered" evidence="2">
    <location>
        <begin position="287"/>
        <end position="327"/>
    </location>
</feature>
<feature type="region of interest" description="Disordered" evidence="2">
    <location>
        <begin position="373"/>
        <end position="561"/>
    </location>
</feature>
<evidence type="ECO:0000256" key="1">
    <source>
        <dbReference type="ARBA" id="ARBA00022581"/>
    </source>
</evidence>
<feature type="compositionally biased region" description="Polar residues" evidence="2">
    <location>
        <begin position="2654"/>
        <end position="2664"/>
    </location>
</feature>
<feature type="region of interest" description="Disordered" evidence="2">
    <location>
        <begin position="2429"/>
        <end position="2467"/>
    </location>
</feature>
<evidence type="ECO:0000313" key="5">
    <source>
        <dbReference type="Proteomes" id="UP000332933"/>
    </source>
</evidence>
<dbReference type="EMBL" id="VJMH01005252">
    <property type="protein sequence ID" value="KAF0698261.1"/>
    <property type="molecule type" value="Genomic_DNA"/>
</dbReference>
<feature type="compositionally biased region" description="Low complexity" evidence="2">
    <location>
        <begin position="401"/>
        <end position="413"/>
    </location>
</feature>
<feature type="compositionally biased region" description="Polar residues" evidence="2">
    <location>
        <begin position="961"/>
        <end position="975"/>
    </location>
</feature>
<feature type="compositionally biased region" description="Low complexity" evidence="2">
    <location>
        <begin position="533"/>
        <end position="542"/>
    </location>
</feature>
<dbReference type="InterPro" id="IPR011989">
    <property type="entry name" value="ARM-like"/>
</dbReference>
<evidence type="ECO:0000313" key="4">
    <source>
        <dbReference type="EMBL" id="VFT87985.1"/>
    </source>
</evidence>
<dbReference type="EMBL" id="CAADRA010005273">
    <property type="protein sequence ID" value="VFT87985.1"/>
    <property type="molecule type" value="Genomic_DNA"/>
</dbReference>
<keyword evidence="1" id="KW-0945">Host-virus interaction</keyword>
<dbReference type="InterPro" id="IPR016024">
    <property type="entry name" value="ARM-type_fold"/>
</dbReference>
<dbReference type="PANTHER" id="PTHR13037:SF24">
    <property type="entry name" value="POLYCOMB PROTEIN PCL-RELATED"/>
    <property type="match status" value="1"/>
</dbReference>
<feature type="compositionally biased region" description="Polar residues" evidence="2">
    <location>
        <begin position="2455"/>
        <end position="2467"/>
    </location>
</feature>
<evidence type="ECO:0000313" key="3">
    <source>
        <dbReference type="EMBL" id="KAF0698261.1"/>
    </source>
</evidence>
<feature type="region of interest" description="Disordered" evidence="2">
    <location>
        <begin position="1348"/>
        <end position="1370"/>
    </location>
</feature>
<reference evidence="4 5" key="1">
    <citation type="submission" date="2019-03" db="EMBL/GenBank/DDBJ databases">
        <authorList>
            <person name="Gaulin E."/>
            <person name="Dumas B."/>
        </authorList>
    </citation>
    <scope>NUCLEOTIDE SEQUENCE [LARGE SCALE GENOMIC DNA]</scope>
    <source>
        <strain evidence="4">CBS 568.67</strain>
    </source>
</reference>
<dbReference type="Gene3D" id="1.25.10.10">
    <property type="entry name" value="Leucine-rich Repeat Variant"/>
    <property type="match status" value="1"/>
</dbReference>
<feature type="region of interest" description="Disordered" evidence="2">
    <location>
        <begin position="2748"/>
        <end position="2792"/>
    </location>
</feature>
<feature type="region of interest" description="Disordered" evidence="2">
    <location>
        <begin position="2570"/>
        <end position="2602"/>
    </location>
</feature>
<sequence length="3021" mass="324320">MDADEPPLFQPPPDGTSSDVVDILNSLFADNVSGLLVKNAFSALLKQLRTREGAVLMHRHCGELTVVSMLRTKATVAVVQSYGFVLMRKLACVCMESNSLFVENGAVGLICDALRRFPNDTILQASACGALVPFVKYAAPVSTDAVLSLGVLPMLVRLFLFQTDQHPRQIVVYAATVLVELCDQRGKHVVDLILRATELASDDEWLLLQTTAAMLQASLADNHDRKFTCAIATLLLCLMSLDRTATQVLQQLGAIPSISHAMVKYANDAGIQRYAATVCHQLAKASPGKSTKLKRATTQGKASKTSPVHPLSSSKSSKSTKLRPVEGVVVDMPLPTVSTPTKDQAMAAELTRSHGIKENRMLSAYGFAKPMAEKEKPKVASPKAKASRHTAEPKLPTIETSSSQSSLADAAAQSKHEAKHKVKHGPQPSPPPTKKTNAGPSTPSSPGRKASLPSPRSPKRTVVVVPDGRPTSPAQAKEGGLVARPSTAQGSSTSSSPRAKDEVQGNADSKLKPVPPSSSSSGAKEVRRPVGRASTSSSATTSPRKSPRVSVAAAAQKPPSDATVAAWGEAYDKGAAYVQALASIQLDSPPKPPPAQTTDDGDLTIEINGRPRALSTPTKPRTPKSVSFGATVVVFPEPVAVVATTEVSKPVAPPSFKANPVRQNNIVEPIDSPNASDRAHPTNERLMLDTNIKGAVNEGGDAHCVTSSLLAAQLVQAWIYETMDEVVRFNLRCATHTPPASVVAADWTRELIDDDLLANHDVLLDNSVVAASVVALPPMQSCSPPKLRPFPPTCPLCPPPTHTTMTFNNDANTDEEHVRLSVQASILAKHVVQAWIYETLDTVTRFSTHPPEHDVVLMRPNPHPLTVDQVDYDEALPQPAATQSCLVLASNGVATDPTPKLRPLDGDQEDASEGRHCVVSAMMAKQLVQLWLYEAILALVETTASVVQTQGNVSSPSSPSTESVANQNKVGSKTSFDPMHRQPAPPTPPPLWDTTPHNVGHLDEQPLSDNDVSCVVALLAKQLVQLWVYETLDTVSRFSARPHEHVDFAFAPPRAQQEPVIKGSLDDTAIDESSSVVNDDAIMEHCDGELTVELNVKNAAGFNRVSSQNASKGDEVDVNMPRRLSNDGMISRANTMEDWTGLVPPRIKFDGLAAALEEAAAAATSRDNVLESLDDGHVATDIAADVATKRPCDNTQDDAPSQDLLTVQSAIVDRQLAQGWLDETLDTTPRVSTHPSEHEEALARALVDEPPPGVNAVVQPPVQVSASLTPSSISSDASIHDDRDECNLPCVVSSLLAKELVQTWLYETIDRLGQCGSAVSSHQSIGPSPTASRTEPAVLSGIFQEKTGAGGVQPEPLAGSLIPEAADSDARDKPHDVMMMMCAMMAKQLVQSWVYETLDRVSRFSTRPHEHQQDLAHAHAAIGQASAVDVIVNDDYDDDNFDDEGGDESSGPSPSAQGPVDGKGAQNTPADAVREWTCTQENTLPMAASRMTTTFQVKEEGVNDGHRPRENDDLICAVALLAKQLVQFWIYETLETVSRFSAQPHEHHDFAFAPPPSEDASNHVDDDDVIVGEARPTDAILSAQPNGTFDALDVEGNASVVAAMLAKQLVQGWIYGTIDTLMQQANEPLPPPAKCPVHDTMDTILVDKDVSVDSEQALVARPAVHISPSPPLETLSDKCETNTLCLLSSMLAKQLVQMWLYETMGTISMGSNSDPSFCCSPKPATTIPPSQHESHDSEFDWMQGKEATIASHYGTSNDKANDDNIGGDAASHPNPLCLVTSKLAHQLVQSWIYGTLDDAIQRRTTRLAEEAAVRLVERAPTLTHLSSLTDKSDEDGLVTCPAPTNDASVGVTARGDDKADVMEQSHCVASAMLAKQLVQVWLYEAMDTIVVQSFAKLSSVRAPIDALEMGAPPFARSMFGENELTGNVDVEDGSHEAIESSSQYDKPPIVRLVLKPPHGVNSNVVPHDDGENAMANDMLSVEAAILAQQLVHAWIYETLDTVTRFSAHPHEHHNDVALRKVIEPATFENGNEKSDWSDNNLGQLAKVVPPTQSPLADKDDEGRSSVVAAMVAKQLVQAWIYDTLESLSWRTMSGTVNPNSPEADATSSNALVSRANTLVGWKGESEHMPTAESLADAFGKVPLEGSVVAVEPICQVTTNERPLDEPTMLTTSVEAQANESTLWMVSAMLAKQLVQTWIYDTMDVMSHHLSTHQAPPDQNQMTRGQLDQPPWAKIDKMSLRNSLIVDGQRSPLPQSTTSAADVLGHSFPQDPPSNVVHTTTDNDDVNDDDTSLCLVSAILTKQLVQAWIYEALGRVVQLTVSEKESSATIGHAASATTQPDATIVDEYANDDFSPEGPTNIHGEPIVSDVHPASPTETMQLSPSTPASAHQDDDTGGSDDDAVLNVLSAIVAKQLVQAWIYETLETVARFSSQPPEHNERLAAAPGGTEKRDASNPPKTTDSDSPLASVLVTTPTSPETCLLEMVANGTALVTKRDVEGAMTNTAVGDETSDIICIVSASLANQLVQTWLYETIDTIINLSQQHNNVATLDGSRSIDAVVRALAPAKASSATTQHTTLQVTRASTPTLANHNPTDIQDQESSRHPSVDLSILVSHMVRGWLFEGLLLATHARLHENCASQRPLFLDEGIVQRPLSTASSHDSNPTLFFDNGMPRQSTSSSSSMASDPETPFVETIDAHGGADDDVNNEALSVAASILAAQLVQAWIFGTLAQVTQFTVTPHEHDRAVSLNTADDHNPTTVQPHLESSRIEGPASPSHAALAEATTSPPPQLDATGEATPALFFVLPTAAFGAVVPPVEALHDDDPVATIFTKWHSERRIPHSSSFQWGPPGATLRHQVVEYVQAPWTHAVGSFQAWGECHGINLTIEREKSSAATKVPTWEELEQSIADIFVKWNKAHEAETKPVAARRTTVYLTGASSFQAFVGEYVEASMAAAVTRIGEDMTCHRDISPVMPPPPLMTDDSNEARGVAVALLAAQLTRGWIFEALFNVSHVQLQAWLERP</sequence>
<feature type="region of interest" description="Disordered" evidence="2">
    <location>
        <begin position="2347"/>
        <end position="2399"/>
    </location>
</feature>
<dbReference type="Proteomes" id="UP000332933">
    <property type="component" value="Unassembled WGS sequence"/>
</dbReference>
<feature type="compositionally biased region" description="Polar residues" evidence="2">
    <location>
        <begin position="2374"/>
        <end position="2387"/>
    </location>
</feature>
<feature type="compositionally biased region" description="Polar residues" evidence="2">
    <location>
        <begin position="434"/>
        <end position="445"/>
    </location>
</feature>
<feature type="region of interest" description="Disordered" evidence="2">
    <location>
        <begin position="585"/>
        <end position="625"/>
    </location>
</feature>